<keyword evidence="2" id="KW-0963">Cytoplasm</keyword>
<sequence>MAVIDVRGDIIPNDTKWIYDWLEWDSTCPNDIRNALAEKEEGETLTVLINSGGGSVMAGQEIYSLLYGRNDVEIQIQSMAGSAAGVIAMSNRSKISPVAMIMVHNVSMSGASGDYHAMQKNAEILKQMNAALAAAFTAKTGKPEEEVLKIMDRETWLTANQAVEMGFADEMIVNSVEYTNDLWGMRLTDEIREKVIREKNEKEQTEARKQEILNGLDMYGV</sequence>
<dbReference type="InterPro" id="IPR001907">
    <property type="entry name" value="ClpP"/>
</dbReference>
<keyword evidence="4" id="KW-0378">Hydrolase</keyword>
<dbReference type="InterPro" id="IPR023562">
    <property type="entry name" value="ClpP/TepA"/>
</dbReference>
<evidence type="ECO:0000256" key="3">
    <source>
        <dbReference type="ARBA" id="ARBA00022670"/>
    </source>
</evidence>
<evidence type="ECO:0000256" key="4">
    <source>
        <dbReference type="ARBA" id="ARBA00022801"/>
    </source>
</evidence>
<dbReference type="SUPFAM" id="SSF52096">
    <property type="entry name" value="ClpP/crotonase"/>
    <property type="match status" value="1"/>
</dbReference>
<dbReference type="EMBL" id="AZJF01000001">
    <property type="protein sequence ID" value="ETD20187.1"/>
    <property type="molecule type" value="Genomic_DNA"/>
</dbReference>
<reference evidence="7 8" key="1">
    <citation type="submission" date="2013-10" db="EMBL/GenBank/DDBJ databases">
        <title>The Genome Sequence of Ruminococcus gnavus CC55_001C.</title>
        <authorList>
            <consortium name="The Broad Institute Genomics Platform"/>
            <person name="Earl A."/>
            <person name="Allen-Vercoe E."/>
            <person name="Daigneault M."/>
            <person name="Young S.K."/>
            <person name="Zeng Q."/>
            <person name="Gargeya S."/>
            <person name="Fitzgerald M."/>
            <person name="Abouelleil A."/>
            <person name="Alvarado L."/>
            <person name="Chapman S.B."/>
            <person name="Gainer-Dewar J."/>
            <person name="Goldberg J."/>
            <person name="Griggs A."/>
            <person name="Gujja S."/>
            <person name="Hansen M."/>
            <person name="Howarth C."/>
            <person name="Imamovic A."/>
            <person name="Ireland A."/>
            <person name="Larimer J."/>
            <person name="McCowan C."/>
            <person name="Murphy C."/>
            <person name="Pearson M."/>
            <person name="Poon T.W."/>
            <person name="Priest M."/>
            <person name="Roberts A."/>
            <person name="Saif S."/>
            <person name="Shea T."/>
            <person name="Sykes S."/>
            <person name="Wortman J."/>
            <person name="Nusbaum C."/>
            <person name="Birren B."/>
        </authorList>
    </citation>
    <scope>NUCLEOTIDE SEQUENCE [LARGE SCALE GENOMIC DNA]</scope>
    <source>
        <strain evidence="7 8">CC55_001C</strain>
    </source>
</reference>
<proteinExistence type="inferred from homology"/>
<dbReference type="NCBIfam" id="NF045542">
    <property type="entry name" value="Clp_rel_HeadMat"/>
    <property type="match status" value="1"/>
</dbReference>
<dbReference type="RefSeq" id="WP_023923596.1">
    <property type="nucleotide sequence ID" value="NZ_KI669414.1"/>
</dbReference>
<name>A0A829NXJ5_MEDG5</name>
<dbReference type="GO" id="GO:0009368">
    <property type="term" value="C:endopeptidase Clp complex"/>
    <property type="evidence" value="ECO:0007669"/>
    <property type="project" value="TreeGrafter"/>
</dbReference>
<organism evidence="7 8">
    <name type="scientific">Mediterraneibacter gnavus (strain CC55_001C)</name>
    <dbReference type="NCBI Taxonomy" id="1073375"/>
    <lineage>
        <taxon>Bacteria</taxon>
        <taxon>Bacillati</taxon>
        <taxon>Bacillota</taxon>
        <taxon>Clostridia</taxon>
        <taxon>Lachnospirales</taxon>
        <taxon>Lachnospiraceae</taxon>
        <taxon>Mediterraneibacter</taxon>
    </lineage>
</organism>
<dbReference type="Proteomes" id="UP000018690">
    <property type="component" value="Unassembled WGS sequence"/>
</dbReference>
<dbReference type="GO" id="GO:0051117">
    <property type="term" value="F:ATPase binding"/>
    <property type="evidence" value="ECO:0007669"/>
    <property type="project" value="TreeGrafter"/>
</dbReference>
<gene>
    <name evidence="7" type="ORF">HMPREF1201_00184</name>
</gene>
<protein>
    <recommendedName>
        <fullName evidence="6">ATP-dependent Clp protease proteolytic subunit</fullName>
    </recommendedName>
</protein>
<keyword evidence="5" id="KW-0720">Serine protease</keyword>
<dbReference type="PANTHER" id="PTHR10381:SF70">
    <property type="entry name" value="ATP-DEPENDENT CLP PROTEASE PROTEOLYTIC SUBUNIT"/>
    <property type="match status" value="1"/>
</dbReference>
<evidence type="ECO:0000256" key="6">
    <source>
        <dbReference type="RuleBase" id="RU003567"/>
    </source>
</evidence>
<evidence type="ECO:0000256" key="5">
    <source>
        <dbReference type="ARBA" id="ARBA00022825"/>
    </source>
</evidence>
<evidence type="ECO:0000313" key="8">
    <source>
        <dbReference type="Proteomes" id="UP000018690"/>
    </source>
</evidence>
<dbReference type="Gene3D" id="3.90.226.10">
    <property type="entry name" value="2-enoyl-CoA Hydratase, Chain A, domain 1"/>
    <property type="match status" value="1"/>
</dbReference>
<dbReference type="GO" id="GO:0004176">
    <property type="term" value="F:ATP-dependent peptidase activity"/>
    <property type="evidence" value="ECO:0007669"/>
    <property type="project" value="InterPro"/>
</dbReference>
<evidence type="ECO:0000313" key="7">
    <source>
        <dbReference type="EMBL" id="ETD20187.1"/>
    </source>
</evidence>
<dbReference type="GO" id="GO:0004252">
    <property type="term" value="F:serine-type endopeptidase activity"/>
    <property type="evidence" value="ECO:0007669"/>
    <property type="project" value="InterPro"/>
</dbReference>
<dbReference type="CDD" id="cd07016">
    <property type="entry name" value="S14_ClpP_1"/>
    <property type="match status" value="1"/>
</dbReference>
<evidence type="ECO:0000256" key="2">
    <source>
        <dbReference type="ARBA" id="ARBA00022490"/>
    </source>
</evidence>
<dbReference type="PRINTS" id="PR00127">
    <property type="entry name" value="CLPPROTEASEP"/>
</dbReference>
<dbReference type="AlphaFoldDB" id="A0A829NXJ5"/>
<dbReference type="InterPro" id="IPR029045">
    <property type="entry name" value="ClpP/crotonase-like_dom_sf"/>
</dbReference>
<comment type="caution">
    <text evidence="7">The sequence shown here is derived from an EMBL/GenBank/DDBJ whole genome shotgun (WGS) entry which is preliminary data.</text>
</comment>
<comment type="similarity">
    <text evidence="1 6">Belongs to the peptidase S14 family.</text>
</comment>
<keyword evidence="3" id="KW-0645">Protease</keyword>
<dbReference type="Pfam" id="PF00574">
    <property type="entry name" value="CLP_protease"/>
    <property type="match status" value="1"/>
</dbReference>
<dbReference type="PANTHER" id="PTHR10381">
    <property type="entry name" value="ATP-DEPENDENT CLP PROTEASE PROTEOLYTIC SUBUNIT"/>
    <property type="match status" value="1"/>
</dbReference>
<dbReference type="GO" id="GO:0006515">
    <property type="term" value="P:protein quality control for misfolded or incompletely synthesized proteins"/>
    <property type="evidence" value="ECO:0007669"/>
    <property type="project" value="TreeGrafter"/>
</dbReference>
<evidence type="ECO:0000256" key="1">
    <source>
        <dbReference type="ARBA" id="ARBA00007039"/>
    </source>
</evidence>
<accession>A0A829NXJ5</accession>
<keyword evidence="8" id="KW-1185">Reference proteome</keyword>